<sequence length="101" mass="11591">MPQNLTLLTGTVLDEEMICNLRDLCSLCNVSAETIHEMIDEGLLRPRGSGPQQWCFSAVEIRRTQTALRLQRDLRINLPGCALVLDLLEELEELRRLNRCR</sequence>
<dbReference type="EMBL" id="UOEY01000124">
    <property type="protein sequence ID" value="VAW41478.1"/>
    <property type="molecule type" value="Genomic_DNA"/>
</dbReference>
<proteinExistence type="predicted"/>
<accession>A0A3B0VCS6</accession>
<evidence type="ECO:0000313" key="1">
    <source>
        <dbReference type="EMBL" id="VAW41478.1"/>
    </source>
</evidence>
<dbReference type="AlphaFoldDB" id="A0A3B0VCS6"/>
<name>A0A3B0VCS6_9ZZZZ</name>
<dbReference type="Pfam" id="PF13591">
    <property type="entry name" value="MerR_2"/>
    <property type="match status" value="1"/>
</dbReference>
<gene>
    <name evidence="1" type="ORF">MNBD_DELTA04-981</name>
</gene>
<reference evidence="1" key="1">
    <citation type="submission" date="2018-06" db="EMBL/GenBank/DDBJ databases">
        <authorList>
            <person name="Zhirakovskaya E."/>
        </authorList>
    </citation>
    <scope>NUCLEOTIDE SEQUENCE</scope>
</reference>
<organism evidence="1">
    <name type="scientific">hydrothermal vent metagenome</name>
    <dbReference type="NCBI Taxonomy" id="652676"/>
    <lineage>
        <taxon>unclassified sequences</taxon>
        <taxon>metagenomes</taxon>
        <taxon>ecological metagenomes</taxon>
    </lineage>
</organism>
<protein>
    <submittedName>
        <fullName evidence="1">Bacterial regulatory proteins, MerR family</fullName>
    </submittedName>
</protein>
<dbReference type="Gene3D" id="1.10.1660.10">
    <property type="match status" value="1"/>
</dbReference>